<sequence>MSISLDFLALPLLAAASLVFISVLAGVFSARVGFSFLLIFLVVGTLAGTDGPGGLVFDDFRLAFWVGNVSLAVILLDGGLRTDITTFRTGLRPSLLLATVGVIVCTGITGAAAYWLLDLSWPLALLLGAIVGSTDAAAVFSLLKSSGVKLNERVAATLEIESGMNDPMAVYLTLTFIGIALATASQGMAGLDVEGIFKSLLQQFGWGALMGAASGFGLAGLLKRMGRGADGGGGVRALLVVSGGLAVFALTTWLGGSGFLAVYMMGVITGNRARRQVRPSLSAMDGYAWLAQAGMFLLLGLLVTPTDLLRTIWPALGVSLVLMFIARPVSVWLCLAPLHFKPNEITFISWVGLRGAVPIVLAVFPVMAGVQGAQTFFNVAFVVVLTSLLLQGSTIAMAARKTGVDLPDPDDTEHARLVFGDFVLDASTPLETLCAFYGLPVPAESQQSVGRWLHQELNRPPVEGDSAQLGHAEISVRSMDGERIQQVGIKLG</sequence>
<dbReference type="SMART" id="SM01091">
    <property type="entry name" value="CorC_HlyC"/>
    <property type="match status" value="1"/>
</dbReference>
<dbReference type="Pfam" id="PF00999">
    <property type="entry name" value="Na_H_Exchanger"/>
    <property type="match status" value="1"/>
</dbReference>
<dbReference type="InterPro" id="IPR038770">
    <property type="entry name" value="Na+/solute_symporter_sf"/>
</dbReference>
<dbReference type="Gene3D" id="3.30.465.10">
    <property type="match status" value="1"/>
</dbReference>
<feature type="transmembrane region" description="Helical" evidence="9">
    <location>
        <begin position="123"/>
        <end position="143"/>
    </location>
</feature>
<keyword evidence="8 9" id="KW-0472">Membrane</keyword>
<dbReference type="EMBL" id="JAVDWU010000001">
    <property type="protein sequence ID" value="MDR7148327.1"/>
    <property type="molecule type" value="Genomic_DNA"/>
</dbReference>
<dbReference type="PANTHER" id="PTHR32507">
    <property type="entry name" value="NA(+)/H(+) ANTIPORTER 1"/>
    <property type="match status" value="1"/>
</dbReference>
<dbReference type="Proteomes" id="UP001265700">
    <property type="component" value="Unassembled WGS sequence"/>
</dbReference>
<evidence type="ECO:0000256" key="7">
    <source>
        <dbReference type="ARBA" id="ARBA00023065"/>
    </source>
</evidence>
<proteinExistence type="predicted"/>
<dbReference type="RefSeq" id="WP_310310745.1">
    <property type="nucleotide sequence ID" value="NZ_JAVDWU010000001.1"/>
</dbReference>
<evidence type="ECO:0000256" key="4">
    <source>
        <dbReference type="ARBA" id="ARBA00022475"/>
    </source>
</evidence>
<dbReference type="Pfam" id="PF03471">
    <property type="entry name" value="CorC_HlyC"/>
    <property type="match status" value="1"/>
</dbReference>
<dbReference type="SUPFAM" id="SSF56176">
    <property type="entry name" value="FAD-binding/transporter-associated domain-like"/>
    <property type="match status" value="1"/>
</dbReference>
<evidence type="ECO:0000313" key="11">
    <source>
        <dbReference type="EMBL" id="MDR7148327.1"/>
    </source>
</evidence>
<dbReference type="InterPro" id="IPR016169">
    <property type="entry name" value="FAD-bd_PCMH_sub2"/>
</dbReference>
<comment type="subcellular location">
    <subcellularLocation>
        <location evidence="1">Cell membrane</location>
        <topology evidence="1">Multi-pass membrane protein</topology>
    </subcellularLocation>
</comment>
<dbReference type="InterPro" id="IPR006153">
    <property type="entry name" value="Cation/H_exchanger_TM"/>
</dbReference>
<feature type="transmembrane region" description="Helical" evidence="9">
    <location>
        <begin position="234"/>
        <end position="251"/>
    </location>
</feature>
<feature type="transmembrane region" description="Helical" evidence="9">
    <location>
        <begin position="347"/>
        <end position="370"/>
    </location>
</feature>
<evidence type="ECO:0000256" key="8">
    <source>
        <dbReference type="ARBA" id="ARBA00023136"/>
    </source>
</evidence>
<gene>
    <name evidence="11" type="ORF">J2W49_000255</name>
</gene>
<feature type="transmembrane region" description="Helical" evidence="9">
    <location>
        <begin position="203"/>
        <end position="222"/>
    </location>
</feature>
<reference evidence="11 12" key="1">
    <citation type="submission" date="2023-07" db="EMBL/GenBank/DDBJ databases">
        <title>Sorghum-associated microbial communities from plants grown in Nebraska, USA.</title>
        <authorList>
            <person name="Schachtman D."/>
        </authorList>
    </citation>
    <scope>NUCLEOTIDE SEQUENCE [LARGE SCALE GENOMIC DNA]</scope>
    <source>
        <strain evidence="11 12">4249</strain>
    </source>
</reference>
<evidence type="ECO:0000256" key="9">
    <source>
        <dbReference type="SAM" id="Phobius"/>
    </source>
</evidence>
<name>A0ABU1WGW5_9BURK</name>
<keyword evidence="3" id="KW-0050">Antiport</keyword>
<accession>A0ABU1WGW5</accession>
<evidence type="ECO:0000259" key="10">
    <source>
        <dbReference type="SMART" id="SM01091"/>
    </source>
</evidence>
<dbReference type="NCBIfam" id="NF003715">
    <property type="entry name" value="PRK05326.1-2"/>
    <property type="match status" value="1"/>
</dbReference>
<dbReference type="Gene3D" id="1.20.1530.20">
    <property type="match status" value="1"/>
</dbReference>
<keyword evidence="7" id="KW-0406">Ion transport</keyword>
<keyword evidence="4" id="KW-1003">Cell membrane</keyword>
<feature type="transmembrane region" description="Helical" evidence="9">
    <location>
        <begin position="312"/>
        <end position="335"/>
    </location>
</feature>
<dbReference type="NCBIfam" id="NF003716">
    <property type="entry name" value="PRK05326.1-3"/>
    <property type="match status" value="1"/>
</dbReference>
<dbReference type="PANTHER" id="PTHR32507:SF7">
    <property type="entry name" value="K(+)_H(+) ANTIPORTER NHAP2"/>
    <property type="match status" value="1"/>
</dbReference>
<organism evidence="11 12">
    <name type="scientific">Hydrogenophaga palleronii</name>
    <dbReference type="NCBI Taxonomy" id="65655"/>
    <lineage>
        <taxon>Bacteria</taxon>
        <taxon>Pseudomonadati</taxon>
        <taxon>Pseudomonadota</taxon>
        <taxon>Betaproteobacteria</taxon>
        <taxon>Burkholderiales</taxon>
        <taxon>Comamonadaceae</taxon>
        <taxon>Hydrogenophaga</taxon>
    </lineage>
</organism>
<protein>
    <submittedName>
        <fullName evidence="11">Cell volume regulation protein A</fullName>
    </submittedName>
</protein>
<feature type="transmembrane region" description="Helical" evidence="9">
    <location>
        <begin position="94"/>
        <end position="117"/>
    </location>
</feature>
<dbReference type="InterPro" id="IPR036318">
    <property type="entry name" value="FAD-bd_PCMH-like_sf"/>
</dbReference>
<evidence type="ECO:0000313" key="12">
    <source>
        <dbReference type="Proteomes" id="UP001265700"/>
    </source>
</evidence>
<evidence type="ECO:0000256" key="5">
    <source>
        <dbReference type="ARBA" id="ARBA00022692"/>
    </source>
</evidence>
<feature type="transmembrane region" description="Helical" evidence="9">
    <location>
        <begin position="286"/>
        <end position="306"/>
    </location>
</feature>
<comment type="caution">
    <text evidence="11">The sequence shown here is derived from an EMBL/GenBank/DDBJ whole genome shotgun (WGS) entry which is preliminary data.</text>
</comment>
<evidence type="ECO:0000256" key="3">
    <source>
        <dbReference type="ARBA" id="ARBA00022449"/>
    </source>
</evidence>
<feature type="transmembrane region" description="Helical" evidence="9">
    <location>
        <begin position="169"/>
        <end position="191"/>
    </location>
</feature>
<feature type="transmembrane region" description="Helical" evidence="9">
    <location>
        <begin position="376"/>
        <end position="399"/>
    </location>
</feature>
<evidence type="ECO:0000256" key="6">
    <source>
        <dbReference type="ARBA" id="ARBA00022989"/>
    </source>
</evidence>
<feature type="domain" description="Transporter-associated" evidence="10">
    <location>
        <begin position="415"/>
        <end position="492"/>
    </location>
</feature>
<keyword evidence="5 9" id="KW-0812">Transmembrane</keyword>
<dbReference type="InterPro" id="IPR005170">
    <property type="entry name" value="Transptr-assoc_dom"/>
</dbReference>
<keyword evidence="6 9" id="KW-1133">Transmembrane helix</keyword>
<keyword evidence="2" id="KW-0813">Transport</keyword>
<feature type="transmembrane region" description="Helical" evidence="9">
    <location>
        <begin position="62"/>
        <end position="82"/>
    </location>
</feature>
<evidence type="ECO:0000256" key="1">
    <source>
        <dbReference type="ARBA" id="ARBA00004651"/>
    </source>
</evidence>
<keyword evidence="12" id="KW-1185">Reference proteome</keyword>
<feature type="transmembrane region" description="Helical" evidence="9">
    <location>
        <begin position="12"/>
        <end position="42"/>
    </location>
</feature>
<evidence type="ECO:0000256" key="2">
    <source>
        <dbReference type="ARBA" id="ARBA00022448"/>
    </source>
</evidence>